<reference evidence="2" key="1">
    <citation type="submission" date="2022-11" db="UniProtKB">
        <authorList>
            <consortium name="WormBaseParasite"/>
        </authorList>
    </citation>
    <scope>IDENTIFICATION</scope>
</reference>
<proteinExistence type="predicted"/>
<evidence type="ECO:0000313" key="2">
    <source>
        <dbReference type="WBParaSite" id="PS1159_v2.g8349.t1"/>
    </source>
</evidence>
<organism evidence="1 2">
    <name type="scientific">Panagrolaimus sp. PS1159</name>
    <dbReference type="NCBI Taxonomy" id="55785"/>
    <lineage>
        <taxon>Eukaryota</taxon>
        <taxon>Metazoa</taxon>
        <taxon>Ecdysozoa</taxon>
        <taxon>Nematoda</taxon>
        <taxon>Chromadorea</taxon>
        <taxon>Rhabditida</taxon>
        <taxon>Tylenchina</taxon>
        <taxon>Panagrolaimomorpha</taxon>
        <taxon>Panagrolaimoidea</taxon>
        <taxon>Panagrolaimidae</taxon>
        <taxon>Panagrolaimus</taxon>
    </lineage>
</organism>
<protein>
    <submittedName>
        <fullName evidence="2">Beta-catenin-like protein 1 N-terminal domain-containing protein</fullName>
    </submittedName>
</protein>
<sequence>MSLDVRDILSLNEPAAKRQKTENIQSMSTANSDAKEILAALENDETLEEDEEEMDESAVKKLCIQLDKKLKKNQEMRVKHAGDPEKFMASEIDLNMAVQEMHAVATQPSLYGKMVDMGIVQIIIHLLAHENTDIVGSSVHLLQELCDIEILSENDESVAVLIDELLNNRIIEHFVTQVLSRLNNVDKDEEEAIHSVFSTMESILDFRPEAAEICIEQGLFVELMNRATLKSVFDPNKLYASQLLSVILQTSENAKAKLVEKKDGIDFLLRALASYKRKDPATADETEHMENLFDALCAALLRKENRLVFLKDEGNELMYLMLKEKKASREGALRVLSYVTAVPDGVENCDHFVEMFGLRVIFPLFMKTPSKAKRKDTTPIEHEEHVCSIIEALLYSCSSDNRKRVLSKFDENDCEKVERLVELFLSHSDRLRRYMNRMKKQGIQMDDDELHTERLNNGFYTLSKIALILADVCLSSYFTCKEKASNLFRMKTKNPSIKAHLEPILLEMLENLGEEAKNQRERIELIISQLKIQEEGPSMENDEEYGSSSEHVSESNDDAVVEIDNSQ</sequence>
<accession>A0AC35GSS5</accession>
<dbReference type="Proteomes" id="UP000887580">
    <property type="component" value="Unplaced"/>
</dbReference>
<evidence type="ECO:0000313" key="1">
    <source>
        <dbReference type="Proteomes" id="UP000887580"/>
    </source>
</evidence>
<dbReference type="WBParaSite" id="PS1159_v2.g8349.t1">
    <property type="protein sequence ID" value="PS1159_v2.g8349.t1"/>
    <property type="gene ID" value="PS1159_v2.g8349"/>
</dbReference>
<name>A0AC35GSS5_9BILA</name>